<evidence type="ECO:0000313" key="2">
    <source>
        <dbReference type="Proteomes" id="UP001500954"/>
    </source>
</evidence>
<protein>
    <submittedName>
        <fullName evidence="1">Uncharacterized protein</fullName>
    </submittedName>
</protein>
<dbReference type="RefSeq" id="WP_345007176.1">
    <property type="nucleotide sequence ID" value="NZ_BAABCY010000079.1"/>
</dbReference>
<keyword evidence="2" id="KW-1185">Reference proteome</keyword>
<name>A0ABP6YAH4_9FLAO</name>
<dbReference type="EMBL" id="BAABCY010000079">
    <property type="protein sequence ID" value="GAA3579337.1"/>
    <property type="molecule type" value="Genomic_DNA"/>
</dbReference>
<organism evidence="1 2">
    <name type="scientific">Snuella lapsa</name>
    <dbReference type="NCBI Taxonomy" id="870481"/>
    <lineage>
        <taxon>Bacteria</taxon>
        <taxon>Pseudomonadati</taxon>
        <taxon>Bacteroidota</taxon>
        <taxon>Flavobacteriia</taxon>
        <taxon>Flavobacteriales</taxon>
        <taxon>Flavobacteriaceae</taxon>
        <taxon>Snuella</taxon>
    </lineage>
</organism>
<accession>A0ABP6YAH4</accession>
<comment type="caution">
    <text evidence="1">The sequence shown here is derived from an EMBL/GenBank/DDBJ whole genome shotgun (WGS) entry which is preliminary data.</text>
</comment>
<dbReference type="Proteomes" id="UP001500954">
    <property type="component" value="Unassembled WGS sequence"/>
</dbReference>
<gene>
    <name evidence="1" type="ORF">GCM10022395_29980</name>
</gene>
<evidence type="ECO:0000313" key="1">
    <source>
        <dbReference type="EMBL" id="GAA3579337.1"/>
    </source>
</evidence>
<sequence>MKTFKNAFYKNRLKAFILTYCAKANYTCTSQETEFIKSRTNIDNLDHIHCEINKHNDYQIIQKIVHGINKYGYTKNEIESLLNEMKEMIEISSDYNLLKQNTYRGLKYILR</sequence>
<reference evidence="2" key="1">
    <citation type="journal article" date="2019" name="Int. J. Syst. Evol. Microbiol.">
        <title>The Global Catalogue of Microorganisms (GCM) 10K type strain sequencing project: providing services to taxonomists for standard genome sequencing and annotation.</title>
        <authorList>
            <consortium name="The Broad Institute Genomics Platform"/>
            <consortium name="The Broad Institute Genome Sequencing Center for Infectious Disease"/>
            <person name="Wu L."/>
            <person name="Ma J."/>
        </authorList>
    </citation>
    <scope>NUCLEOTIDE SEQUENCE [LARGE SCALE GENOMIC DNA]</scope>
    <source>
        <strain evidence="2">JCM 17111</strain>
    </source>
</reference>
<proteinExistence type="predicted"/>